<dbReference type="EMBL" id="LR131271">
    <property type="protein sequence ID" value="VDR28801.1"/>
    <property type="molecule type" value="Genomic_DNA"/>
</dbReference>
<evidence type="ECO:0000313" key="1">
    <source>
        <dbReference type="EMBL" id="VDR28801.1"/>
    </source>
</evidence>
<sequence length="50" mass="5814">MNLEIGSPRRGSRWLSGNVLQEFAQARARRVLNQNLRIAIFRNTPFVDED</sequence>
<dbReference type="AlphaFoldDB" id="A0A3P8KP69"/>
<proteinExistence type="predicted"/>
<accession>A0A3P8KP69</accession>
<dbReference type="Proteomes" id="UP000274346">
    <property type="component" value="Chromosome"/>
</dbReference>
<evidence type="ECO:0000313" key="2">
    <source>
        <dbReference type="Proteomes" id="UP000274346"/>
    </source>
</evidence>
<organism evidence="1 2">
    <name type="scientific">Raoultella terrigena</name>
    <name type="common">Klebsiella terrigena</name>
    <dbReference type="NCBI Taxonomy" id="577"/>
    <lineage>
        <taxon>Bacteria</taxon>
        <taxon>Pseudomonadati</taxon>
        <taxon>Pseudomonadota</taxon>
        <taxon>Gammaproteobacteria</taxon>
        <taxon>Enterobacterales</taxon>
        <taxon>Enterobacteriaceae</taxon>
        <taxon>Klebsiella/Raoultella group</taxon>
        <taxon>Raoultella</taxon>
    </lineage>
</organism>
<dbReference type="KEGG" id="rtg:NCTC13098_05188"/>
<gene>
    <name evidence="1" type="ORF">NCTC13098_05188</name>
</gene>
<name>A0A3P8KP69_RAOTE</name>
<protein>
    <submittedName>
        <fullName evidence="1">Uncharacterized protein</fullName>
    </submittedName>
</protein>
<reference evidence="1 2" key="1">
    <citation type="submission" date="2018-12" db="EMBL/GenBank/DDBJ databases">
        <authorList>
            <consortium name="Pathogen Informatics"/>
        </authorList>
    </citation>
    <scope>NUCLEOTIDE SEQUENCE [LARGE SCALE GENOMIC DNA]</scope>
    <source>
        <strain evidence="1 2">NCTC13098</strain>
    </source>
</reference>